<proteinExistence type="predicted"/>
<dbReference type="Proteomes" id="UP000604083">
    <property type="component" value="Unassembled WGS sequence"/>
</dbReference>
<dbReference type="SUPFAM" id="SSF56801">
    <property type="entry name" value="Acetyl-CoA synthetase-like"/>
    <property type="match status" value="1"/>
</dbReference>
<name>A0A934VMN0_9BACT</name>
<evidence type="ECO:0000313" key="3">
    <source>
        <dbReference type="Proteomes" id="UP000604083"/>
    </source>
</evidence>
<organism evidence="2 3">
    <name type="scientific">Roseibacillus ishigakijimensis</name>
    <dbReference type="NCBI Taxonomy" id="454146"/>
    <lineage>
        <taxon>Bacteria</taxon>
        <taxon>Pseudomonadati</taxon>
        <taxon>Verrucomicrobiota</taxon>
        <taxon>Verrucomicrobiia</taxon>
        <taxon>Verrucomicrobiales</taxon>
        <taxon>Verrucomicrobiaceae</taxon>
        <taxon>Roseibacillus</taxon>
    </lineage>
</organism>
<reference evidence="2" key="1">
    <citation type="submission" date="2021-01" db="EMBL/GenBank/DDBJ databases">
        <title>Modified the classification status of verrucomicrobia.</title>
        <authorList>
            <person name="Feng X."/>
        </authorList>
    </citation>
    <scope>NUCLEOTIDE SEQUENCE</scope>
    <source>
        <strain evidence="2">KCTC 12986</strain>
    </source>
</reference>
<dbReference type="InterPro" id="IPR000873">
    <property type="entry name" value="AMP-dep_synth/lig_dom"/>
</dbReference>
<feature type="domain" description="AMP-dependent synthetase/ligase" evidence="1">
    <location>
        <begin position="31"/>
        <end position="192"/>
    </location>
</feature>
<keyword evidence="3" id="KW-1185">Reference proteome</keyword>
<dbReference type="EMBL" id="JAENIO010000018">
    <property type="protein sequence ID" value="MBK1834125.1"/>
    <property type="molecule type" value="Genomic_DNA"/>
</dbReference>
<gene>
    <name evidence="2" type="ORF">JIN78_08635</name>
</gene>
<comment type="caution">
    <text evidence="2">The sequence shown here is derived from an EMBL/GenBank/DDBJ whole genome shotgun (WGS) entry which is preliminary data.</text>
</comment>
<evidence type="ECO:0000313" key="2">
    <source>
        <dbReference type="EMBL" id="MBK1834125.1"/>
    </source>
</evidence>
<dbReference type="Gene3D" id="3.40.50.12780">
    <property type="entry name" value="N-terminal domain of ligase-like"/>
    <property type="match status" value="1"/>
</dbReference>
<dbReference type="PANTHER" id="PTHR43767:SF10">
    <property type="entry name" value="SURFACTIN SYNTHASE SUBUNIT 1"/>
    <property type="match status" value="1"/>
</dbReference>
<protein>
    <submittedName>
        <fullName evidence="2">AMP-binding protein</fullName>
    </submittedName>
</protein>
<dbReference type="PANTHER" id="PTHR43767">
    <property type="entry name" value="LONG-CHAIN-FATTY-ACID--COA LIGASE"/>
    <property type="match status" value="1"/>
</dbReference>
<dbReference type="Pfam" id="PF00501">
    <property type="entry name" value="AMP-binding"/>
    <property type="match status" value="1"/>
</dbReference>
<dbReference type="AlphaFoldDB" id="A0A934VMN0"/>
<dbReference type="InterPro" id="IPR042099">
    <property type="entry name" value="ANL_N_sf"/>
</dbReference>
<dbReference type="InterPro" id="IPR050237">
    <property type="entry name" value="ATP-dep_AMP-bd_enzyme"/>
</dbReference>
<dbReference type="RefSeq" id="WP_200391558.1">
    <property type="nucleotide sequence ID" value="NZ_JAENIO010000018.1"/>
</dbReference>
<sequence>MLRLFSPPHLQEAASLLAQANSALSGLVFATSGTTGAPKWILHAEEGLDWCARTVNAHFACSSRDVWGLALPEFHVGGYCLTHRARLAGGRLARFPHKWQPEAFLHFLQQEKVTVTSLVPTQVHDLAQASLTAPPELRLALIGGEALEPALAQQARELGWPLIASYGMTETAGLIAAGTRDDDTLRPLPGWQLASDADKRLTITGPGLFTGYLTENGLQPREDPFPTQDRVDLSPEKITLLGRSDDQLKILGELVDLARLRREFAALASPLPATVIALPHPRRGHQLLPVLEAPAVPDGLATAFQTWNAGLPGFSRCQPPIACTPWPRTPVGKTDRQSLIRLLTDQSGNCDADRPGNS</sequence>
<evidence type="ECO:0000259" key="1">
    <source>
        <dbReference type="Pfam" id="PF00501"/>
    </source>
</evidence>
<accession>A0A934VMN0</accession>